<feature type="domain" description="Glycosyltransferase 2-like" evidence="2">
    <location>
        <begin position="56"/>
        <end position="211"/>
    </location>
</feature>
<evidence type="ECO:0000259" key="2">
    <source>
        <dbReference type="Pfam" id="PF00535"/>
    </source>
</evidence>
<keyword evidence="1" id="KW-0472">Membrane</keyword>
<keyword evidence="1" id="KW-0812">Transmembrane</keyword>
<reference evidence="3" key="1">
    <citation type="journal article" date="2001" name="Int. J. Syst. Evol. Microbiol.">
        <title>Methanofollis aquaemaris sp. nov., a methanogen isolated from an aquaculture fish pond.</title>
        <authorList>
            <person name="Lai M.C."/>
            <person name="Chen S.C."/>
        </authorList>
    </citation>
    <scope>NUCLEOTIDE SEQUENCE</scope>
    <source>
        <strain evidence="3">N2F9704</strain>
    </source>
</reference>
<accession>A0A8A3S7I2</accession>
<dbReference type="InterPro" id="IPR001173">
    <property type="entry name" value="Glyco_trans_2-like"/>
</dbReference>
<sequence>MWGVRSVRGVEVSVPSSEEYKHPGRSDRSKYYDLKNAGLPFPGLRDLAVGHVVAAMPAFNEEHQIARTILAVKRYVDYVIVVDDGSVDATADLAGALGTIVVRHEQNRGYGGALRTIFEVAHALGADGLVVLDADGQHDPDEIPRLLKKLDDGVDVVIGSRFLKGSWTNAPAYRKFGMKVLNITLSFAGVSHLTDTQCGFRAYGRRAIEAIRISQGGMSAGSEILLQAAERHLKIEEVPVSVRYDLKSTSTLHPVTHGFSVMNMIVQQIFARRPLAFFAIPGFGFLLLGFISGYNPFLGYSVTSKIPSLLGIGSLVFLITGTLLIAVGLVLMLLADGQDG</sequence>
<reference evidence="3" key="2">
    <citation type="submission" date="2019-02" db="EMBL/GenBank/DDBJ databases">
        <authorList>
            <person name="Chen S.-C."/>
            <person name="Chien H.-H."/>
            <person name="Lai M.-C."/>
        </authorList>
    </citation>
    <scope>NUCLEOTIDE SEQUENCE</scope>
    <source>
        <strain evidence="3">N2F9704</strain>
    </source>
</reference>
<evidence type="ECO:0000313" key="3">
    <source>
        <dbReference type="EMBL" id="QSZ67893.1"/>
    </source>
</evidence>
<dbReference type="EMBL" id="CP036172">
    <property type="protein sequence ID" value="QSZ67893.1"/>
    <property type="molecule type" value="Genomic_DNA"/>
</dbReference>
<proteinExistence type="predicted"/>
<dbReference type="CDD" id="cd04179">
    <property type="entry name" value="DPM_DPG-synthase_like"/>
    <property type="match status" value="1"/>
</dbReference>
<evidence type="ECO:0000256" key="1">
    <source>
        <dbReference type="SAM" id="Phobius"/>
    </source>
</evidence>
<dbReference type="Proteomes" id="UP001042704">
    <property type="component" value="Chromosome"/>
</dbReference>
<organism evidence="3 4">
    <name type="scientific">Methanofollis aquaemaris</name>
    <dbReference type="NCBI Taxonomy" id="126734"/>
    <lineage>
        <taxon>Archaea</taxon>
        <taxon>Methanobacteriati</taxon>
        <taxon>Methanobacteriota</taxon>
        <taxon>Stenosarchaea group</taxon>
        <taxon>Methanomicrobia</taxon>
        <taxon>Methanomicrobiales</taxon>
        <taxon>Methanomicrobiaceae</taxon>
        <taxon>Methanofollis</taxon>
    </lineage>
</organism>
<feature type="transmembrane region" description="Helical" evidence="1">
    <location>
        <begin position="309"/>
        <end position="335"/>
    </location>
</feature>
<protein>
    <submittedName>
        <fullName evidence="3">Glycosyltransferase</fullName>
    </submittedName>
</protein>
<dbReference type="SUPFAM" id="SSF53448">
    <property type="entry name" value="Nucleotide-diphospho-sugar transferases"/>
    <property type="match status" value="1"/>
</dbReference>
<dbReference type="PANTHER" id="PTHR48090">
    <property type="entry name" value="UNDECAPRENYL-PHOSPHATE 4-DEOXY-4-FORMAMIDO-L-ARABINOSE TRANSFERASE-RELATED"/>
    <property type="match status" value="1"/>
</dbReference>
<dbReference type="AlphaFoldDB" id="A0A8A3S7I2"/>
<dbReference type="KEGG" id="maqe:RJ40_10500"/>
<keyword evidence="4" id="KW-1185">Reference proteome</keyword>
<dbReference type="PANTHER" id="PTHR48090:SF7">
    <property type="entry name" value="RFBJ PROTEIN"/>
    <property type="match status" value="1"/>
</dbReference>
<evidence type="ECO:0000313" key="4">
    <source>
        <dbReference type="Proteomes" id="UP001042704"/>
    </source>
</evidence>
<feature type="transmembrane region" description="Helical" evidence="1">
    <location>
        <begin position="275"/>
        <end position="297"/>
    </location>
</feature>
<dbReference type="InterPro" id="IPR029044">
    <property type="entry name" value="Nucleotide-diphossugar_trans"/>
</dbReference>
<name>A0A8A3S7I2_9EURY</name>
<dbReference type="Gene3D" id="3.90.550.10">
    <property type="entry name" value="Spore Coat Polysaccharide Biosynthesis Protein SpsA, Chain A"/>
    <property type="match status" value="1"/>
</dbReference>
<keyword evidence="1" id="KW-1133">Transmembrane helix</keyword>
<dbReference type="InterPro" id="IPR050256">
    <property type="entry name" value="Glycosyltransferase_2"/>
</dbReference>
<dbReference type="Pfam" id="PF00535">
    <property type="entry name" value="Glycos_transf_2"/>
    <property type="match status" value="1"/>
</dbReference>
<gene>
    <name evidence="3" type="ORF">RJ40_10500</name>
</gene>